<comment type="caution">
    <text evidence="2">The sequence shown here is derived from an EMBL/GenBank/DDBJ whole genome shotgun (WGS) entry which is preliminary data.</text>
</comment>
<dbReference type="Proteomes" id="UP000324222">
    <property type="component" value="Unassembled WGS sequence"/>
</dbReference>
<dbReference type="Gene3D" id="2.60.120.200">
    <property type="match status" value="1"/>
</dbReference>
<reference evidence="2 3" key="1">
    <citation type="submission" date="2019-05" db="EMBL/GenBank/DDBJ databases">
        <title>Another draft genome of Portunus trituberculatus and its Hox gene families provides insights of decapod evolution.</title>
        <authorList>
            <person name="Jeong J.-H."/>
            <person name="Song I."/>
            <person name="Kim S."/>
            <person name="Choi T."/>
            <person name="Kim D."/>
            <person name="Ryu S."/>
            <person name="Kim W."/>
        </authorList>
    </citation>
    <scope>NUCLEOTIDE SEQUENCE [LARGE SCALE GENOMIC DNA]</scope>
    <source>
        <tissue evidence="2">Muscle</tissue>
    </source>
</reference>
<dbReference type="AlphaFoldDB" id="A0A5B7J4L6"/>
<protein>
    <recommendedName>
        <fullName evidence="1">MAM domain-containing protein</fullName>
    </recommendedName>
</protein>
<evidence type="ECO:0000259" key="1">
    <source>
        <dbReference type="Pfam" id="PF00629"/>
    </source>
</evidence>
<dbReference type="EMBL" id="VSRR010081911">
    <property type="protein sequence ID" value="MPC89705.1"/>
    <property type="molecule type" value="Genomic_DNA"/>
</dbReference>
<sequence length="147" mass="16801">MYLYVDSMFGETGKATLQSQMFVPQEDNDLCFHFWFYGNDVKLAVELEAEGFSRKEVWQQGDGGGQWEEGQVHVKAKEFFSDKAYQVHAILSFCSLTTCCVSECRCEKYVRIVLVNFIIIITIAKKLSLIQVGIENKAFKFSISVVQ</sequence>
<dbReference type="Pfam" id="PF00629">
    <property type="entry name" value="MAM"/>
    <property type="match status" value="1"/>
</dbReference>
<proteinExistence type="predicted"/>
<gene>
    <name evidence="2" type="ORF">E2C01_084662</name>
</gene>
<feature type="domain" description="MAM" evidence="1">
    <location>
        <begin position="2"/>
        <end position="77"/>
    </location>
</feature>
<accession>A0A5B7J4L6</accession>
<name>A0A5B7J4L6_PORTR</name>
<evidence type="ECO:0000313" key="3">
    <source>
        <dbReference type="Proteomes" id="UP000324222"/>
    </source>
</evidence>
<organism evidence="2 3">
    <name type="scientific">Portunus trituberculatus</name>
    <name type="common">Swimming crab</name>
    <name type="synonym">Neptunus trituberculatus</name>
    <dbReference type="NCBI Taxonomy" id="210409"/>
    <lineage>
        <taxon>Eukaryota</taxon>
        <taxon>Metazoa</taxon>
        <taxon>Ecdysozoa</taxon>
        <taxon>Arthropoda</taxon>
        <taxon>Crustacea</taxon>
        <taxon>Multicrustacea</taxon>
        <taxon>Malacostraca</taxon>
        <taxon>Eumalacostraca</taxon>
        <taxon>Eucarida</taxon>
        <taxon>Decapoda</taxon>
        <taxon>Pleocyemata</taxon>
        <taxon>Brachyura</taxon>
        <taxon>Eubrachyura</taxon>
        <taxon>Portunoidea</taxon>
        <taxon>Portunidae</taxon>
        <taxon>Portuninae</taxon>
        <taxon>Portunus</taxon>
    </lineage>
</organism>
<keyword evidence="3" id="KW-1185">Reference proteome</keyword>
<dbReference type="OrthoDB" id="6356184at2759"/>
<dbReference type="GO" id="GO:0016020">
    <property type="term" value="C:membrane"/>
    <property type="evidence" value="ECO:0007669"/>
    <property type="project" value="InterPro"/>
</dbReference>
<evidence type="ECO:0000313" key="2">
    <source>
        <dbReference type="EMBL" id="MPC89705.1"/>
    </source>
</evidence>
<dbReference type="InterPro" id="IPR000998">
    <property type="entry name" value="MAM_dom"/>
</dbReference>